<evidence type="ECO:0000313" key="4">
    <source>
        <dbReference type="Proteomes" id="UP000029964"/>
    </source>
</evidence>
<dbReference type="InterPro" id="IPR050931">
    <property type="entry name" value="Mito_Protein_Transport_Metaxin"/>
</dbReference>
<reference evidence="4" key="1">
    <citation type="journal article" date="2014" name="Genome Announc.">
        <title>Genome sequence and annotation of Acremonium chrysogenum, producer of the beta-lactam antibiotic cephalosporin C.</title>
        <authorList>
            <person name="Terfehr D."/>
            <person name="Dahlmann T.A."/>
            <person name="Specht T."/>
            <person name="Zadra I."/>
            <person name="Kuernsteiner H."/>
            <person name="Kueck U."/>
        </authorList>
    </citation>
    <scope>NUCLEOTIDE SEQUENCE [LARGE SCALE GENOMIC DNA]</scope>
    <source>
        <strain evidence="4">ATCC 11550 / CBS 779.69 / DSM 880 / IAM 14645 / JCM 23072 / IMI 49137</strain>
    </source>
</reference>
<evidence type="ECO:0000259" key="2">
    <source>
        <dbReference type="Pfam" id="PF17172"/>
    </source>
</evidence>
<dbReference type="STRING" id="857340.A0A086SWQ2"/>
<protein>
    <submittedName>
        <fullName evidence="3">Metaxin-like protein</fullName>
    </submittedName>
</protein>
<dbReference type="GO" id="GO:0007005">
    <property type="term" value="P:mitochondrion organization"/>
    <property type="evidence" value="ECO:0007669"/>
    <property type="project" value="TreeGrafter"/>
</dbReference>
<dbReference type="GO" id="GO:0001401">
    <property type="term" value="C:SAM complex"/>
    <property type="evidence" value="ECO:0007669"/>
    <property type="project" value="TreeGrafter"/>
</dbReference>
<name>A0A086SWQ2_HAPC1</name>
<comment type="caution">
    <text evidence="3">The sequence shown here is derived from an EMBL/GenBank/DDBJ whole genome shotgun (WGS) entry which is preliminary data.</text>
</comment>
<dbReference type="InterPro" id="IPR012336">
    <property type="entry name" value="Thioredoxin-like_fold"/>
</dbReference>
<proteinExistence type="predicted"/>
<evidence type="ECO:0000259" key="1">
    <source>
        <dbReference type="Pfam" id="PF17171"/>
    </source>
</evidence>
<dbReference type="InterPro" id="IPR033468">
    <property type="entry name" value="Metaxin_GST"/>
</dbReference>
<gene>
    <name evidence="3" type="ORF">ACRE_077330</name>
</gene>
<dbReference type="Pfam" id="PF17172">
    <property type="entry name" value="GST_N_4"/>
    <property type="match status" value="1"/>
</dbReference>
<dbReference type="AlphaFoldDB" id="A0A086SWQ2"/>
<organism evidence="3 4">
    <name type="scientific">Hapsidospora chrysogenum (strain ATCC 11550 / CBS 779.69 / DSM 880 / IAM 14645 / JCM 23072 / IMI 49137)</name>
    <name type="common">Acremonium chrysogenum</name>
    <dbReference type="NCBI Taxonomy" id="857340"/>
    <lineage>
        <taxon>Eukaryota</taxon>
        <taxon>Fungi</taxon>
        <taxon>Dikarya</taxon>
        <taxon>Ascomycota</taxon>
        <taxon>Pezizomycotina</taxon>
        <taxon>Sordariomycetes</taxon>
        <taxon>Hypocreomycetidae</taxon>
        <taxon>Hypocreales</taxon>
        <taxon>Bionectriaceae</taxon>
        <taxon>Hapsidospora</taxon>
    </lineage>
</organism>
<feature type="domain" description="Thioredoxin-like fold" evidence="2">
    <location>
        <begin position="66"/>
        <end position="160"/>
    </location>
</feature>
<sequence>MAEDSRRWFVVPAPVRALFKLFPLRIYDLEPLPYRSPDALRPRPALYIFAEHEHDGDDTDRPSFNPSCLKYQTILRIAGVDVDIVPSNNHASPSGALPFLLPPGQNARPLTGAKMLQYARDHASREIPDVSSPRLEAYRSLLTQSIRPAWLHTLYLNDQNAPLLARFYLPTSPLISLPLHHTLRAAATAEILKTTPHASTSSSPSLLPPPEHLLADARSALEALSTLLGSDDWFLGAANPGPFDAEVFAYTWLILDPHLDWRDDGLGRCLLEFENLVAHRERLYRRCWGEKAALSLDDPQVGKQQQ</sequence>
<accession>A0A086SWQ2</accession>
<keyword evidence="4" id="KW-1185">Reference proteome</keyword>
<dbReference type="Proteomes" id="UP000029964">
    <property type="component" value="Unassembled WGS sequence"/>
</dbReference>
<feature type="domain" description="Metaxin glutathione S-transferase" evidence="1">
    <location>
        <begin position="217"/>
        <end position="283"/>
    </location>
</feature>
<dbReference type="Pfam" id="PF17171">
    <property type="entry name" value="GST_C_6"/>
    <property type="match status" value="1"/>
</dbReference>
<dbReference type="EMBL" id="JPKY01000124">
    <property type="protein sequence ID" value="KFH41534.1"/>
    <property type="molecule type" value="Genomic_DNA"/>
</dbReference>
<dbReference type="PANTHER" id="PTHR12289">
    <property type="entry name" value="METAXIN RELATED"/>
    <property type="match status" value="1"/>
</dbReference>
<dbReference type="OrthoDB" id="198787at2759"/>
<dbReference type="HOGENOM" id="CLU_055680_0_0_1"/>
<dbReference type="PANTHER" id="PTHR12289:SF44">
    <property type="entry name" value="OUTER MEMBRANE PROTEIN (SAM35), PUTATIVE (AFU_ORTHOLOGUE AFUA_1G13180)-RELATED"/>
    <property type="match status" value="1"/>
</dbReference>
<evidence type="ECO:0000313" key="3">
    <source>
        <dbReference type="EMBL" id="KFH41534.1"/>
    </source>
</evidence>